<dbReference type="GO" id="GO:0004672">
    <property type="term" value="F:protein kinase activity"/>
    <property type="evidence" value="ECO:0007669"/>
    <property type="project" value="InterPro"/>
</dbReference>
<sequence length="133" mass="15799">MDENFLKYCSKAADVYSFAIIASEVITHRKPFASFDMSIEDIIEHLKHPPPLIRPMIVHPSRFSNIFHLIETCWDEAADNRPTFTEITETLKRENYTFSYLNFTRKEEKNEMEMQTIKDQNDTRILLHKMLPM</sequence>
<name>A0A443S5M5_9ACAR</name>
<dbReference type="SUPFAM" id="SSF56112">
    <property type="entry name" value="Protein kinase-like (PK-like)"/>
    <property type="match status" value="1"/>
</dbReference>
<accession>A0A443S5M5</accession>
<dbReference type="PROSITE" id="PS50011">
    <property type="entry name" value="PROTEIN_KINASE_DOM"/>
    <property type="match status" value="1"/>
</dbReference>
<dbReference type="GO" id="GO:0004383">
    <property type="term" value="F:guanylate cyclase activity"/>
    <property type="evidence" value="ECO:0007669"/>
    <property type="project" value="UniProtKB-EC"/>
</dbReference>
<keyword evidence="4" id="KW-0456">Lyase</keyword>
<dbReference type="InterPro" id="IPR001245">
    <property type="entry name" value="Ser-Thr/Tyr_kinase_cat_dom"/>
</dbReference>
<keyword evidence="8" id="KW-1185">Reference proteome</keyword>
<keyword evidence="3" id="KW-0547">Nucleotide-binding</keyword>
<dbReference type="GO" id="GO:0005524">
    <property type="term" value="F:ATP binding"/>
    <property type="evidence" value="ECO:0007669"/>
    <property type="project" value="InterPro"/>
</dbReference>
<dbReference type="PANTHER" id="PTHR11920">
    <property type="entry name" value="GUANYLYL CYCLASE"/>
    <property type="match status" value="1"/>
</dbReference>
<evidence type="ECO:0000313" key="8">
    <source>
        <dbReference type="Proteomes" id="UP000288716"/>
    </source>
</evidence>
<evidence type="ECO:0000256" key="4">
    <source>
        <dbReference type="ARBA" id="ARBA00023239"/>
    </source>
</evidence>
<dbReference type="AlphaFoldDB" id="A0A443S5M5"/>
<dbReference type="GO" id="GO:0007168">
    <property type="term" value="P:receptor guanylyl cyclase signaling pathway"/>
    <property type="evidence" value="ECO:0007669"/>
    <property type="project" value="TreeGrafter"/>
</dbReference>
<dbReference type="Gene3D" id="1.10.510.10">
    <property type="entry name" value="Transferase(Phosphotransferase) domain 1"/>
    <property type="match status" value="1"/>
</dbReference>
<dbReference type="Proteomes" id="UP000288716">
    <property type="component" value="Unassembled WGS sequence"/>
</dbReference>
<dbReference type="OrthoDB" id="1890790at2759"/>
<dbReference type="EMBL" id="NCKV01007920">
    <property type="protein sequence ID" value="RWS22784.1"/>
    <property type="molecule type" value="Genomic_DNA"/>
</dbReference>
<gene>
    <name evidence="7" type="ORF">B4U80_13997</name>
</gene>
<proteinExistence type="predicted"/>
<feature type="domain" description="Protein kinase" evidence="6">
    <location>
        <begin position="1"/>
        <end position="98"/>
    </location>
</feature>
<reference evidence="7 8" key="1">
    <citation type="journal article" date="2018" name="Gigascience">
        <title>Genomes of trombidid mites reveal novel predicted allergens and laterally-transferred genes associated with secondary metabolism.</title>
        <authorList>
            <person name="Dong X."/>
            <person name="Chaisiri K."/>
            <person name="Xia D."/>
            <person name="Armstrong S.D."/>
            <person name="Fang Y."/>
            <person name="Donnelly M.J."/>
            <person name="Kadowaki T."/>
            <person name="McGarry J.W."/>
            <person name="Darby A.C."/>
            <person name="Makepeace B.L."/>
        </authorList>
    </citation>
    <scope>NUCLEOTIDE SEQUENCE [LARGE SCALE GENOMIC DNA]</scope>
    <source>
        <strain evidence="7">UoL-UT</strain>
    </source>
</reference>
<dbReference type="PANTHER" id="PTHR11920:SF335">
    <property type="entry name" value="GUANYLATE CYCLASE"/>
    <property type="match status" value="1"/>
</dbReference>
<dbReference type="Pfam" id="PF07714">
    <property type="entry name" value="PK_Tyr_Ser-Thr"/>
    <property type="match status" value="1"/>
</dbReference>
<dbReference type="GO" id="GO:0004016">
    <property type="term" value="F:adenylate cyclase activity"/>
    <property type="evidence" value="ECO:0007669"/>
    <property type="project" value="TreeGrafter"/>
</dbReference>
<dbReference type="EC" id="4.6.1.2" evidence="2"/>
<comment type="catalytic activity">
    <reaction evidence="1">
        <text>GTP = 3',5'-cyclic GMP + diphosphate</text>
        <dbReference type="Rhea" id="RHEA:13665"/>
        <dbReference type="ChEBI" id="CHEBI:33019"/>
        <dbReference type="ChEBI" id="CHEBI:37565"/>
        <dbReference type="ChEBI" id="CHEBI:57746"/>
        <dbReference type="EC" id="4.6.1.2"/>
    </reaction>
</comment>
<dbReference type="GO" id="GO:0001653">
    <property type="term" value="F:peptide receptor activity"/>
    <property type="evidence" value="ECO:0007669"/>
    <property type="project" value="TreeGrafter"/>
</dbReference>
<keyword evidence="5" id="KW-0141">cGMP biosynthesis</keyword>
<organism evidence="7 8">
    <name type="scientific">Leptotrombidium deliense</name>
    <dbReference type="NCBI Taxonomy" id="299467"/>
    <lineage>
        <taxon>Eukaryota</taxon>
        <taxon>Metazoa</taxon>
        <taxon>Ecdysozoa</taxon>
        <taxon>Arthropoda</taxon>
        <taxon>Chelicerata</taxon>
        <taxon>Arachnida</taxon>
        <taxon>Acari</taxon>
        <taxon>Acariformes</taxon>
        <taxon>Trombidiformes</taxon>
        <taxon>Prostigmata</taxon>
        <taxon>Anystina</taxon>
        <taxon>Parasitengona</taxon>
        <taxon>Trombiculoidea</taxon>
        <taxon>Trombiculidae</taxon>
        <taxon>Leptotrombidium</taxon>
    </lineage>
</organism>
<dbReference type="InterPro" id="IPR011009">
    <property type="entry name" value="Kinase-like_dom_sf"/>
</dbReference>
<evidence type="ECO:0000256" key="2">
    <source>
        <dbReference type="ARBA" id="ARBA00012202"/>
    </source>
</evidence>
<dbReference type="VEuPathDB" id="VectorBase:LDEU009256"/>
<dbReference type="GO" id="GO:0005886">
    <property type="term" value="C:plasma membrane"/>
    <property type="evidence" value="ECO:0007669"/>
    <property type="project" value="TreeGrafter"/>
</dbReference>
<protein>
    <recommendedName>
        <fullName evidence="2">guanylate cyclase</fullName>
        <ecNumber evidence="2">4.6.1.2</ecNumber>
    </recommendedName>
</protein>
<evidence type="ECO:0000256" key="5">
    <source>
        <dbReference type="ARBA" id="ARBA00023293"/>
    </source>
</evidence>
<evidence type="ECO:0000256" key="1">
    <source>
        <dbReference type="ARBA" id="ARBA00001436"/>
    </source>
</evidence>
<evidence type="ECO:0000313" key="7">
    <source>
        <dbReference type="EMBL" id="RWS22784.1"/>
    </source>
</evidence>
<dbReference type="InterPro" id="IPR050401">
    <property type="entry name" value="Cyclic_nucleotide_synthase"/>
</dbReference>
<evidence type="ECO:0000256" key="3">
    <source>
        <dbReference type="ARBA" id="ARBA00022741"/>
    </source>
</evidence>
<evidence type="ECO:0000259" key="6">
    <source>
        <dbReference type="PROSITE" id="PS50011"/>
    </source>
</evidence>
<dbReference type="STRING" id="299467.A0A443S5M5"/>
<dbReference type="InterPro" id="IPR000719">
    <property type="entry name" value="Prot_kinase_dom"/>
</dbReference>
<comment type="caution">
    <text evidence="7">The sequence shown here is derived from an EMBL/GenBank/DDBJ whole genome shotgun (WGS) entry which is preliminary data.</text>
</comment>